<feature type="binding site" evidence="7">
    <location>
        <position position="42"/>
    </location>
    <ligand>
        <name>Zn(2+)</name>
        <dbReference type="ChEBI" id="CHEBI:29105"/>
    </ligand>
</feature>
<dbReference type="Gene3D" id="3.40.1050.10">
    <property type="entry name" value="Carbonic anhydrase"/>
    <property type="match status" value="1"/>
</dbReference>
<dbReference type="InterPro" id="IPR001765">
    <property type="entry name" value="Carbonic_anhydrase"/>
</dbReference>
<evidence type="ECO:0000256" key="6">
    <source>
        <dbReference type="ARBA" id="ARBA00048348"/>
    </source>
</evidence>
<dbReference type="SUPFAM" id="SSF53056">
    <property type="entry name" value="beta-carbonic anhydrase, cab"/>
    <property type="match status" value="1"/>
</dbReference>
<dbReference type="EMBL" id="DRPZ01000079">
    <property type="protein sequence ID" value="HGY09017.1"/>
    <property type="molecule type" value="Genomic_DNA"/>
</dbReference>
<dbReference type="Pfam" id="PF00484">
    <property type="entry name" value="Pro_CA"/>
    <property type="match status" value="1"/>
</dbReference>
<feature type="binding site" evidence="7">
    <location>
        <position position="92"/>
    </location>
    <ligand>
        <name>Zn(2+)</name>
        <dbReference type="ChEBI" id="CHEBI:29105"/>
    </ligand>
</feature>
<keyword evidence="5" id="KW-0456">Lyase</keyword>
<comment type="catalytic activity">
    <reaction evidence="6">
        <text>hydrogencarbonate + H(+) = CO2 + H2O</text>
        <dbReference type="Rhea" id="RHEA:10748"/>
        <dbReference type="ChEBI" id="CHEBI:15377"/>
        <dbReference type="ChEBI" id="CHEBI:15378"/>
        <dbReference type="ChEBI" id="CHEBI:16526"/>
        <dbReference type="ChEBI" id="CHEBI:17544"/>
        <dbReference type="EC" id="4.2.1.1"/>
    </reaction>
</comment>
<feature type="binding site" evidence="7">
    <location>
        <position position="95"/>
    </location>
    <ligand>
        <name>Zn(2+)</name>
        <dbReference type="ChEBI" id="CHEBI:29105"/>
    </ligand>
</feature>
<dbReference type="EC" id="4.2.1.1" evidence="2"/>
<comment type="similarity">
    <text evidence="1">Belongs to the beta-class carbonic anhydrase family.</text>
</comment>
<dbReference type="GO" id="GO:0004089">
    <property type="term" value="F:carbonate dehydratase activity"/>
    <property type="evidence" value="ECO:0007669"/>
    <property type="project" value="UniProtKB-EC"/>
</dbReference>
<dbReference type="InterPro" id="IPR036874">
    <property type="entry name" value="Carbonic_anhydrase_sf"/>
</dbReference>
<comment type="cofactor">
    <cofactor evidence="7">
        <name>Zn(2+)</name>
        <dbReference type="ChEBI" id="CHEBI:29105"/>
    </cofactor>
    <text evidence="7">Binds 1 zinc ion per subunit.</text>
</comment>
<proteinExistence type="inferred from homology"/>
<accession>A0A7C4ZG00</accession>
<feature type="binding site" evidence="7">
    <location>
        <position position="40"/>
    </location>
    <ligand>
        <name>Zn(2+)</name>
        <dbReference type="ChEBI" id="CHEBI:29105"/>
    </ligand>
</feature>
<keyword evidence="4 7" id="KW-0862">Zinc</keyword>
<evidence type="ECO:0000256" key="7">
    <source>
        <dbReference type="PIRSR" id="PIRSR601765-1"/>
    </source>
</evidence>
<protein>
    <recommendedName>
        <fullName evidence="2">carbonic anhydrase</fullName>
        <ecNumber evidence="2">4.2.1.1</ecNumber>
    </recommendedName>
</protein>
<evidence type="ECO:0000256" key="4">
    <source>
        <dbReference type="ARBA" id="ARBA00022833"/>
    </source>
</evidence>
<dbReference type="GO" id="GO:0008270">
    <property type="term" value="F:zinc ion binding"/>
    <property type="evidence" value="ECO:0007669"/>
    <property type="project" value="InterPro"/>
</dbReference>
<name>A0A7C4ZG00_9DEIN</name>
<dbReference type="SMART" id="SM00947">
    <property type="entry name" value="Pro_CA"/>
    <property type="match status" value="1"/>
</dbReference>
<dbReference type="PANTHER" id="PTHR11002">
    <property type="entry name" value="CARBONIC ANHYDRASE"/>
    <property type="match status" value="1"/>
</dbReference>
<evidence type="ECO:0000256" key="3">
    <source>
        <dbReference type="ARBA" id="ARBA00022723"/>
    </source>
</evidence>
<evidence type="ECO:0000313" key="8">
    <source>
        <dbReference type="EMBL" id="HGY09017.1"/>
    </source>
</evidence>
<dbReference type="PANTHER" id="PTHR11002:SF76">
    <property type="entry name" value="CARBONIC ANHYDRASE"/>
    <property type="match status" value="1"/>
</dbReference>
<comment type="caution">
    <text evidence="8">The sequence shown here is derived from an EMBL/GenBank/DDBJ whole genome shotgun (WGS) entry which is preliminary data.</text>
</comment>
<dbReference type="Proteomes" id="UP000885759">
    <property type="component" value="Unassembled WGS sequence"/>
</dbReference>
<evidence type="ECO:0000256" key="5">
    <source>
        <dbReference type="ARBA" id="ARBA00023239"/>
    </source>
</evidence>
<evidence type="ECO:0000256" key="1">
    <source>
        <dbReference type="ARBA" id="ARBA00006217"/>
    </source>
</evidence>
<dbReference type="AlphaFoldDB" id="A0A7C4ZG00"/>
<gene>
    <name evidence="8" type="ORF">ENK37_03030</name>
</gene>
<reference evidence="8" key="1">
    <citation type="journal article" date="2020" name="mSystems">
        <title>Genome- and Community-Level Interaction Insights into Carbon Utilization and Element Cycling Functions of Hydrothermarchaeota in Hydrothermal Sediment.</title>
        <authorList>
            <person name="Zhou Z."/>
            <person name="Liu Y."/>
            <person name="Xu W."/>
            <person name="Pan J."/>
            <person name="Luo Z.H."/>
            <person name="Li M."/>
        </authorList>
    </citation>
    <scope>NUCLEOTIDE SEQUENCE [LARGE SCALE GENOMIC DNA]</scope>
    <source>
        <strain evidence="8">HyVt-570</strain>
    </source>
</reference>
<evidence type="ECO:0000256" key="2">
    <source>
        <dbReference type="ARBA" id="ARBA00012925"/>
    </source>
</evidence>
<organism evidence="8">
    <name type="scientific">Oceanithermus profundus</name>
    <dbReference type="NCBI Taxonomy" id="187137"/>
    <lineage>
        <taxon>Bacteria</taxon>
        <taxon>Thermotogati</taxon>
        <taxon>Deinococcota</taxon>
        <taxon>Deinococci</taxon>
        <taxon>Thermales</taxon>
        <taxon>Thermaceae</taxon>
        <taxon>Oceanithermus</taxon>
    </lineage>
</organism>
<sequence>MEEARQHSALEELRAGNARFLASEPDLPEAHRPQVAVLTCADARLDPYRIFDAKPGQLFIVRNAGNIADELAMASLRFARSLGVEEVVVLGHSDCGAVQAALNGVDGFDPITTPIQTHLSGTSQDLTEAAAAHAQATAGRLRERLGVPVQAAFYRVEEGSVQWLD</sequence>
<keyword evidence="3 7" id="KW-0479">Metal-binding</keyword>